<dbReference type="PRINTS" id="PR00359">
    <property type="entry name" value="BP450"/>
</dbReference>
<evidence type="ECO:0000256" key="1">
    <source>
        <dbReference type="ARBA" id="ARBA00001971"/>
    </source>
</evidence>
<dbReference type="EMBL" id="LNXU01000009">
    <property type="protein sequence ID" value="KTC75560.1"/>
    <property type="molecule type" value="Genomic_DNA"/>
</dbReference>
<reference evidence="3 4" key="1">
    <citation type="submission" date="2015-11" db="EMBL/GenBank/DDBJ databases">
        <title>Genomic analysis of 38 Legionella species identifies large and diverse effector repertoires.</title>
        <authorList>
            <person name="Burstein D."/>
            <person name="Amaro F."/>
            <person name="Zusman T."/>
            <person name="Lifshitz Z."/>
            <person name="Cohen O."/>
            <person name="Gilbert J.A."/>
            <person name="Pupko T."/>
            <person name="Shuman H.A."/>
            <person name="Segal G."/>
        </authorList>
    </citation>
    <scope>NUCLEOTIDE SEQUENCE [LARGE SCALE GENOMIC DNA]</scope>
    <source>
        <strain evidence="3 4">WIGA</strain>
    </source>
</reference>
<dbReference type="PATRIC" id="fig|447.4.peg.883"/>
<dbReference type="SUPFAM" id="SSF48264">
    <property type="entry name" value="Cytochrome P450"/>
    <property type="match status" value="1"/>
</dbReference>
<dbReference type="Proteomes" id="UP000054695">
    <property type="component" value="Unassembled WGS sequence"/>
</dbReference>
<dbReference type="GO" id="GO:0004497">
    <property type="term" value="F:monooxygenase activity"/>
    <property type="evidence" value="ECO:0007669"/>
    <property type="project" value="InterPro"/>
</dbReference>
<comment type="similarity">
    <text evidence="2">Belongs to the cytochrome P450 family.</text>
</comment>
<comment type="caution">
    <text evidence="3">The sequence shown here is derived from an EMBL/GenBank/DDBJ whole genome shotgun (WGS) entry which is preliminary data.</text>
</comment>
<dbReference type="PANTHER" id="PTHR46696:SF1">
    <property type="entry name" value="CYTOCHROME P450 YJIB-RELATED"/>
    <property type="match status" value="1"/>
</dbReference>
<gene>
    <name evidence="3" type="ORF">Lboz_0816</name>
</gene>
<comment type="cofactor">
    <cofactor evidence="1">
        <name>heme</name>
        <dbReference type="ChEBI" id="CHEBI:30413"/>
    </cofactor>
</comment>
<protein>
    <submittedName>
        <fullName evidence="3">Cytochrome P450</fullName>
        <ecNumber evidence="3">1.14.-.-</ecNumber>
    </submittedName>
</protein>
<evidence type="ECO:0000313" key="3">
    <source>
        <dbReference type="EMBL" id="KTC75560.1"/>
    </source>
</evidence>
<keyword evidence="4" id="KW-1185">Reference proteome</keyword>
<dbReference type="PANTHER" id="PTHR46696">
    <property type="entry name" value="P450, PUTATIVE (EUROFUNG)-RELATED"/>
    <property type="match status" value="1"/>
</dbReference>
<dbReference type="GO" id="GO:0020037">
    <property type="term" value="F:heme binding"/>
    <property type="evidence" value="ECO:0007669"/>
    <property type="project" value="InterPro"/>
</dbReference>
<evidence type="ECO:0000256" key="2">
    <source>
        <dbReference type="ARBA" id="ARBA00010617"/>
    </source>
</evidence>
<dbReference type="Gene3D" id="1.10.630.10">
    <property type="entry name" value="Cytochrome P450"/>
    <property type="match status" value="1"/>
</dbReference>
<keyword evidence="3" id="KW-0560">Oxidoreductase</keyword>
<dbReference type="RefSeq" id="WP_058458509.1">
    <property type="nucleotide sequence ID" value="NZ_CAAAIY010000016.1"/>
</dbReference>
<dbReference type="InterPro" id="IPR001128">
    <property type="entry name" value="Cyt_P450"/>
</dbReference>
<dbReference type="InterPro" id="IPR002397">
    <property type="entry name" value="Cyt_P450_B"/>
</dbReference>
<dbReference type="STRING" id="447.Lboz_0816"/>
<dbReference type="AlphaFoldDB" id="A0A0W0RWX9"/>
<dbReference type="GO" id="GO:0005506">
    <property type="term" value="F:iron ion binding"/>
    <property type="evidence" value="ECO:0007669"/>
    <property type="project" value="InterPro"/>
</dbReference>
<dbReference type="GO" id="GO:0016705">
    <property type="term" value="F:oxidoreductase activity, acting on paired donors, with incorporation or reduction of molecular oxygen"/>
    <property type="evidence" value="ECO:0007669"/>
    <property type="project" value="InterPro"/>
</dbReference>
<name>A0A0W0RWX9_LEGBO</name>
<evidence type="ECO:0000313" key="4">
    <source>
        <dbReference type="Proteomes" id="UP000054695"/>
    </source>
</evidence>
<organism evidence="3 4">
    <name type="scientific">Legionella bozemanae</name>
    <name type="common">Fluoribacter bozemanae</name>
    <dbReference type="NCBI Taxonomy" id="447"/>
    <lineage>
        <taxon>Bacteria</taxon>
        <taxon>Pseudomonadati</taxon>
        <taxon>Pseudomonadota</taxon>
        <taxon>Gammaproteobacteria</taxon>
        <taxon>Legionellales</taxon>
        <taxon>Legionellaceae</taxon>
        <taxon>Legionella</taxon>
    </lineage>
</organism>
<proteinExistence type="inferred from homology"/>
<dbReference type="Pfam" id="PF00067">
    <property type="entry name" value="p450"/>
    <property type="match status" value="1"/>
</dbReference>
<dbReference type="InterPro" id="IPR036396">
    <property type="entry name" value="Cyt_P450_sf"/>
</dbReference>
<dbReference type="OrthoDB" id="4258484at2"/>
<sequence length="404" mass="46890">MKSYTLMQLKQTTTPEQFSHHLREMGELFWWDPGKFFVITSYQLAKQVLTSEDFSCDRSPFFISRMPEMNLSLITDFFKVVSQMMVMSDAPEHTDRRRICYHGLSTHCLEQLKPLIQRTIANCLAEFTENQPFDFVSQLAQNIPSVTLAELFAIPDSERNDFYHWSNNMTQFFGGSTSYKDEDGIKVNHSAQQLYNYFSDLMTHRRLKPGKDFLSILLEHQAHFGLTDDEIISQAIMMLVAGQVTTTDQLCNNLFILLNEPGLWKQIKSNIDALDVYIEECNRLDPAVTFIFRVTKNETMLGDQLIEKGKVIFISTHAINRDPYYFNHPDTITLEKKQKTQHFSYGYGSHFCLGAKLARIEMRYIFKALLTQFPSLCLDASKPAQRKHHSLSFSGFEHMYLNTH</sequence>
<accession>A0A0W0RWX9</accession>
<dbReference type="EC" id="1.14.-.-" evidence="3"/>